<sequence>MGKCLLPTLFLILSITAFADEFYEFKKGDPIEHVLQVLQDPIEPVVYCTEEFEKFKVSNCDAEKSAIIFNLFDENYKLIFKVDSQIQRYRDVPEVKSDPKRMKDLNKISDTLRCMKDKMSNAQVTCQTNRSLGCLDKKRVAYVMNLPQFMRKNLNLCPRYWKEEDAHERAGVMFHEISHFCGTIDHQYYWKLNDAPNEKKLVKNSTRLTRPNGEPIYPDHLKPPAYYHEDIACTNADSYRYWADNGFCLPGYDCAKR</sequence>
<feature type="signal peptide" evidence="1">
    <location>
        <begin position="1"/>
        <end position="19"/>
    </location>
</feature>
<keyword evidence="1" id="KW-0732">Signal</keyword>
<name>A0AAX4HJJ1_9BACT</name>
<reference evidence="2 3" key="1">
    <citation type="submission" date="2023-11" db="EMBL/GenBank/DDBJ databases">
        <title>Peredibacter starrii A3.12.</title>
        <authorList>
            <person name="Mitchell R.J."/>
        </authorList>
    </citation>
    <scope>NUCLEOTIDE SEQUENCE [LARGE SCALE GENOMIC DNA]</scope>
    <source>
        <strain evidence="2 3">A3.12</strain>
    </source>
</reference>
<evidence type="ECO:0000256" key="1">
    <source>
        <dbReference type="SAM" id="SignalP"/>
    </source>
</evidence>
<organism evidence="2 3">
    <name type="scientific">Peredibacter starrii</name>
    <dbReference type="NCBI Taxonomy" id="28202"/>
    <lineage>
        <taxon>Bacteria</taxon>
        <taxon>Pseudomonadati</taxon>
        <taxon>Bdellovibrionota</taxon>
        <taxon>Bacteriovoracia</taxon>
        <taxon>Bacteriovoracales</taxon>
        <taxon>Bacteriovoracaceae</taxon>
        <taxon>Peredibacter</taxon>
    </lineage>
</organism>
<protein>
    <submittedName>
        <fullName evidence="2">M35 family metallo-endopeptidase</fullName>
        <ecNumber evidence="2">3.4.24.-</ecNumber>
    </submittedName>
</protein>
<keyword evidence="3" id="KW-1185">Reference proteome</keyword>
<dbReference type="KEGG" id="psti:SOO65_11935"/>
<dbReference type="Gene3D" id="3.40.390.10">
    <property type="entry name" value="Collagenase (Catalytic Domain)"/>
    <property type="match status" value="1"/>
</dbReference>
<dbReference type="GO" id="GO:0008237">
    <property type="term" value="F:metallopeptidase activity"/>
    <property type="evidence" value="ECO:0007669"/>
    <property type="project" value="InterPro"/>
</dbReference>
<proteinExistence type="predicted"/>
<evidence type="ECO:0000313" key="3">
    <source>
        <dbReference type="Proteomes" id="UP001324634"/>
    </source>
</evidence>
<evidence type="ECO:0000313" key="2">
    <source>
        <dbReference type="EMBL" id="WPU63397.1"/>
    </source>
</evidence>
<gene>
    <name evidence="2" type="ORF">SOO65_11935</name>
</gene>
<dbReference type="AlphaFoldDB" id="A0AAX4HJJ1"/>
<dbReference type="EC" id="3.4.24.-" evidence="2"/>
<feature type="chain" id="PRO_5043522718" evidence="1">
    <location>
        <begin position="20"/>
        <end position="257"/>
    </location>
</feature>
<dbReference type="Proteomes" id="UP001324634">
    <property type="component" value="Chromosome"/>
</dbReference>
<dbReference type="EMBL" id="CP139487">
    <property type="protein sequence ID" value="WPU63397.1"/>
    <property type="molecule type" value="Genomic_DNA"/>
</dbReference>
<accession>A0AAX4HJJ1</accession>
<keyword evidence="2" id="KW-0378">Hydrolase</keyword>
<dbReference type="InterPro" id="IPR024079">
    <property type="entry name" value="MetalloPept_cat_dom_sf"/>
</dbReference>
<dbReference type="RefSeq" id="WP_321390031.1">
    <property type="nucleotide sequence ID" value="NZ_CP139487.1"/>
</dbReference>